<gene>
    <name evidence="2" type="ORF">CUROG_06920</name>
</gene>
<evidence type="ECO:0008006" key="4">
    <source>
        <dbReference type="Google" id="ProtNLM"/>
    </source>
</evidence>
<name>A0A5J6ZBL8_9CORY</name>
<organism evidence="2 3">
    <name type="scientific">Corynebacterium urogenitale</name>
    <dbReference type="NCBI Taxonomy" id="2487892"/>
    <lineage>
        <taxon>Bacteria</taxon>
        <taxon>Bacillati</taxon>
        <taxon>Actinomycetota</taxon>
        <taxon>Actinomycetes</taxon>
        <taxon>Mycobacteriales</taxon>
        <taxon>Corynebacteriaceae</taxon>
        <taxon>Corynebacterium</taxon>
    </lineage>
</organism>
<proteinExistence type="predicted"/>
<sequence precursor="true">MRSLAFGGAGKTRLSAALLGVCAASCLAACGYQNANPAGLPAQDREFVIGTPVVAPDHGQVDDDLVAGLQISYSDALEQDRRFITAQSVPYDERFEALRSGKIHLTFGCLGELVDELDAHKGRLMRKLYAEDEDRDPAEWRNIMHGTLTSLLPGDIDASDAGIAEGCKDDSLPQAIVALYDKSVVDRGDRLALNQVAGGVSAEMLRERGQGS</sequence>
<keyword evidence="3" id="KW-1185">Reference proteome</keyword>
<dbReference type="KEGG" id="cuo:CUROG_06920"/>
<dbReference type="Proteomes" id="UP000326711">
    <property type="component" value="Chromosome"/>
</dbReference>
<evidence type="ECO:0000313" key="3">
    <source>
        <dbReference type="Proteomes" id="UP000326711"/>
    </source>
</evidence>
<keyword evidence="1" id="KW-0732">Signal</keyword>
<dbReference type="EMBL" id="CP045032">
    <property type="protein sequence ID" value="QFQ02739.1"/>
    <property type="molecule type" value="Genomic_DNA"/>
</dbReference>
<accession>A0A5J6ZBL8</accession>
<dbReference type="AlphaFoldDB" id="A0A5J6ZBL8"/>
<feature type="signal peptide" evidence="1">
    <location>
        <begin position="1"/>
        <end position="28"/>
    </location>
</feature>
<evidence type="ECO:0000256" key="1">
    <source>
        <dbReference type="SAM" id="SignalP"/>
    </source>
</evidence>
<protein>
    <recommendedName>
        <fullName evidence="4">Secreted protein</fullName>
    </recommendedName>
</protein>
<reference evidence="3" key="1">
    <citation type="submission" date="2019-10" db="EMBL/GenBank/DDBJ databases">
        <title>Complete genome sequence of Corynebacterium urogenitalis DSM 108747, isolated from the genital tract of a cow.</title>
        <authorList>
            <person name="Ruckert C."/>
            <person name="Ballas P."/>
            <person name="Wagener K."/>
            <person name="Drillich M."/>
            <person name="Kaempfer P."/>
            <person name="Busse H.-J."/>
            <person name="Ehling-Schulz M."/>
        </authorList>
    </citation>
    <scope>NUCLEOTIDE SEQUENCE [LARGE SCALE GENOMIC DNA]</scope>
    <source>
        <strain evidence="3">LMM 1652</strain>
    </source>
</reference>
<feature type="chain" id="PRO_5038547183" description="Secreted protein" evidence="1">
    <location>
        <begin position="29"/>
        <end position="212"/>
    </location>
</feature>
<evidence type="ECO:0000313" key="2">
    <source>
        <dbReference type="EMBL" id="QFQ02739.1"/>
    </source>
</evidence>